<organism evidence="2 3">
    <name type="scientific">Necator americanus</name>
    <name type="common">Human hookworm</name>
    <dbReference type="NCBI Taxonomy" id="51031"/>
    <lineage>
        <taxon>Eukaryota</taxon>
        <taxon>Metazoa</taxon>
        <taxon>Ecdysozoa</taxon>
        <taxon>Nematoda</taxon>
        <taxon>Chromadorea</taxon>
        <taxon>Rhabditida</taxon>
        <taxon>Rhabditina</taxon>
        <taxon>Rhabditomorpha</taxon>
        <taxon>Strongyloidea</taxon>
        <taxon>Ancylostomatidae</taxon>
        <taxon>Bunostominae</taxon>
        <taxon>Necator</taxon>
    </lineage>
</organism>
<comment type="caution">
    <text evidence="2">The sequence shown here is derived from an EMBL/GenBank/DDBJ whole genome shotgun (WGS) entry which is preliminary data.</text>
</comment>
<feature type="region of interest" description="Disordered" evidence="1">
    <location>
        <begin position="28"/>
        <end position="89"/>
    </location>
</feature>
<accession>A0ABR1EUL3</accession>
<keyword evidence="3" id="KW-1185">Reference proteome</keyword>
<proteinExistence type="predicted"/>
<dbReference type="EMBL" id="JAVFWL010000006">
    <property type="protein sequence ID" value="KAK6766354.1"/>
    <property type="molecule type" value="Genomic_DNA"/>
</dbReference>
<evidence type="ECO:0000313" key="3">
    <source>
        <dbReference type="Proteomes" id="UP001303046"/>
    </source>
</evidence>
<feature type="compositionally biased region" description="Low complexity" evidence="1">
    <location>
        <begin position="32"/>
        <end position="41"/>
    </location>
</feature>
<reference evidence="2 3" key="1">
    <citation type="submission" date="2023-08" db="EMBL/GenBank/DDBJ databases">
        <title>A Necator americanus chromosomal reference genome.</title>
        <authorList>
            <person name="Ilik V."/>
            <person name="Petrzelkova K.J."/>
            <person name="Pardy F."/>
            <person name="Fuh T."/>
            <person name="Niatou-Singa F.S."/>
            <person name="Gouil Q."/>
            <person name="Baker L."/>
            <person name="Ritchie M.E."/>
            <person name="Jex A.R."/>
            <person name="Gazzola D."/>
            <person name="Li H."/>
            <person name="Toshio Fujiwara R."/>
            <person name="Zhan B."/>
            <person name="Aroian R.V."/>
            <person name="Pafco B."/>
            <person name="Schwarz E.M."/>
        </authorList>
    </citation>
    <scope>NUCLEOTIDE SEQUENCE [LARGE SCALE GENOMIC DNA]</scope>
    <source>
        <strain evidence="2 3">Aroian</strain>
        <tissue evidence="2">Whole animal</tissue>
    </source>
</reference>
<name>A0ABR1EUL3_NECAM</name>
<dbReference type="Proteomes" id="UP001303046">
    <property type="component" value="Unassembled WGS sequence"/>
</dbReference>
<evidence type="ECO:0000313" key="2">
    <source>
        <dbReference type="EMBL" id="KAK6766354.1"/>
    </source>
</evidence>
<sequence>MFCCYSIITTRNANGGNRVCYAYGSAPEHTNTHQQQTTDTQSSAEPSASQWGGRAKGGQPHMTRTPPHWHQLRCPQVKSVGRLSVDMPR</sequence>
<evidence type="ECO:0000256" key="1">
    <source>
        <dbReference type="SAM" id="MobiDB-lite"/>
    </source>
</evidence>
<protein>
    <submittedName>
        <fullName evidence="2">Uncharacterized protein</fullName>
    </submittedName>
</protein>
<gene>
    <name evidence="2" type="primary">Necator_chrX.g26118</name>
    <name evidence="2" type="ORF">RB195_025952</name>
</gene>